<evidence type="ECO:0008006" key="3">
    <source>
        <dbReference type="Google" id="ProtNLM"/>
    </source>
</evidence>
<name>G0MM80_CAEBE</name>
<dbReference type="AlphaFoldDB" id="G0MM80"/>
<gene>
    <name evidence="1" type="ORF">CAEBREN_14793</name>
</gene>
<sequence length="295" mass="34319">MAIKFNSFPYLIRKEIINQMCNQELIIFSFCSLKTQEFAMNHLTRKDVKAIRYLFSLSGLAIQMENKDENEEFVLMMGSSSRLNRRKLANIQIGEFQKPIEFEGPKGQFKDYGASLCCRTRHEKMMYQSVFDHLSQLFRRSFPSISVSLRSVRGFRKLIKVPGISHSNFSKAPVHAKMLDWHFKKYPNQISSFVSTEIKGEFSKNSAFLKVPTIVSRSSSPSGLFKHFKGRELRLTNYQIDTDDVIEFLEKKDRSKECDELVIDCRRYYQVKRASDQKIAAFGFDANSIQLCVFQ</sequence>
<evidence type="ECO:0000313" key="2">
    <source>
        <dbReference type="Proteomes" id="UP000008068"/>
    </source>
</evidence>
<keyword evidence="2" id="KW-1185">Reference proteome</keyword>
<dbReference type="FunCoup" id="G0MM80">
    <property type="interactions" value="338"/>
</dbReference>
<dbReference type="PANTHER" id="PTHR21503">
    <property type="entry name" value="F-BOX-CONTAINING HYPOTHETICAL PROTEIN C.ELEGANS"/>
    <property type="match status" value="1"/>
</dbReference>
<dbReference type="EMBL" id="GL379801">
    <property type="protein sequence ID" value="EGT36583.1"/>
    <property type="molecule type" value="Genomic_DNA"/>
</dbReference>
<dbReference type="Proteomes" id="UP000008068">
    <property type="component" value="Unassembled WGS sequence"/>
</dbReference>
<dbReference type="InParanoid" id="G0MM80"/>
<evidence type="ECO:0000313" key="1">
    <source>
        <dbReference type="EMBL" id="EGT36583.1"/>
    </source>
</evidence>
<proteinExistence type="predicted"/>
<dbReference type="OrthoDB" id="5910742at2759"/>
<organism evidence="2">
    <name type="scientific">Caenorhabditis brenneri</name>
    <name type="common">Nematode worm</name>
    <dbReference type="NCBI Taxonomy" id="135651"/>
    <lineage>
        <taxon>Eukaryota</taxon>
        <taxon>Metazoa</taxon>
        <taxon>Ecdysozoa</taxon>
        <taxon>Nematoda</taxon>
        <taxon>Chromadorea</taxon>
        <taxon>Rhabditida</taxon>
        <taxon>Rhabditina</taxon>
        <taxon>Rhabditomorpha</taxon>
        <taxon>Rhabditoidea</taxon>
        <taxon>Rhabditidae</taxon>
        <taxon>Peloderinae</taxon>
        <taxon>Caenorhabditis</taxon>
    </lineage>
</organism>
<dbReference type="PANTHER" id="PTHR21503:SF8">
    <property type="entry name" value="F-BOX ASSOCIATED DOMAIN-CONTAINING PROTEIN-RELATED"/>
    <property type="match status" value="1"/>
</dbReference>
<reference evidence="2" key="1">
    <citation type="submission" date="2011-07" db="EMBL/GenBank/DDBJ databases">
        <authorList>
            <consortium name="Caenorhabditis brenneri Sequencing and Analysis Consortium"/>
            <person name="Wilson R.K."/>
        </authorList>
    </citation>
    <scope>NUCLEOTIDE SEQUENCE [LARGE SCALE GENOMIC DNA]</scope>
    <source>
        <strain evidence="2">PB2801</strain>
    </source>
</reference>
<dbReference type="HOGENOM" id="CLU_040220_0_0_1"/>
<accession>G0MM80</accession>
<protein>
    <recommendedName>
        <fullName evidence="3">F-box domain-containing protein</fullName>
    </recommendedName>
</protein>